<feature type="transmembrane region" description="Helical" evidence="2">
    <location>
        <begin position="197"/>
        <end position="219"/>
    </location>
</feature>
<evidence type="ECO:0000256" key="2">
    <source>
        <dbReference type="SAM" id="Phobius"/>
    </source>
</evidence>
<feature type="transmembrane region" description="Helical" evidence="2">
    <location>
        <begin position="123"/>
        <end position="146"/>
    </location>
</feature>
<reference evidence="3 4" key="1">
    <citation type="submission" date="2016-11" db="EMBL/GenBank/DDBJ databases">
        <title>The macronuclear genome of Stentor coeruleus: a giant cell with tiny introns.</title>
        <authorList>
            <person name="Slabodnick M."/>
            <person name="Ruby J.G."/>
            <person name="Reiff S.B."/>
            <person name="Swart E.C."/>
            <person name="Gosai S."/>
            <person name="Prabakaran S."/>
            <person name="Witkowska E."/>
            <person name="Larue G.E."/>
            <person name="Fisher S."/>
            <person name="Freeman R.M."/>
            <person name="Gunawardena J."/>
            <person name="Chu W."/>
            <person name="Stover N.A."/>
            <person name="Gregory B.D."/>
            <person name="Nowacki M."/>
            <person name="Derisi J."/>
            <person name="Roy S.W."/>
            <person name="Marshall W.F."/>
            <person name="Sood P."/>
        </authorList>
    </citation>
    <scope>NUCLEOTIDE SEQUENCE [LARGE SCALE GENOMIC DNA]</scope>
    <source>
        <strain evidence="3">WM001</strain>
    </source>
</reference>
<keyword evidence="4" id="KW-1185">Reference proteome</keyword>
<feature type="transmembrane region" description="Helical" evidence="2">
    <location>
        <begin position="166"/>
        <end position="185"/>
    </location>
</feature>
<accession>A0A1R2C0D9</accession>
<organism evidence="3 4">
    <name type="scientific">Stentor coeruleus</name>
    <dbReference type="NCBI Taxonomy" id="5963"/>
    <lineage>
        <taxon>Eukaryota</taxon>
        <taxon>Sar</taxon>
        <taxon>Alveolata</taxon>
        <taxon>Ciliophora</taxon>
        <taxon>Postciliodesmatophora</taxon>
        <taxon>Heterotrichea</taxon>
        <taxon>Heterotrichida</taxon>
        <taxon>Stentoridae</taxon>
        <taxon>Stentor</taxon>
    </lineage>
</organism>
<keyword evidence="2" id="KW-0812">Transmembrane</keyword>
<keyword evidence="2" id="KW-1133">Transmembrane helix</keyword>
<protein>
    <submittedName>
        <fullName evidence="3">Uncharacterized protein</fullName>
    </submittedName>
</protein>
<keyword evidence="2" id="KW-0472">Membrane</keyword>
<dbReference type="Proteomes" id="UP000187209">
    <property type="component" value="Unassembled WGS sequence"/>
</dbReference>
<dbReference type="EMBL" id="MPUH01000339">
    <property type="protein sequence ID" value="OMJ82474.1"/>
    <property type="molecule type" value="Genomic_DNA"/>
</dbReference>
<feature type="transmembrane region" description="Helical" evidence="2">
    <location>
        <begin position="253"/>
        <end position="273"/>
    </location>
</feature>
<proteinExistence type="predicted"/>
<dbReference type="AlphaFoldDB" id="A0A1R2C0D9"/>
<evidence type="ECO:0000313" key="4">
    <source>
        <dbReference type="Proteomes" id="UP000187209"/>
    </source>
</evidence>
<feature type="transmembrane region" description="Helical" evidence="2">
    <location>
        <begin position="285"/>
        <end position="305"/>
    </location>
</feature>
<evidence type="ECO:0000313" key="3">
    <source>
        <dbReference type="EMBL" id="OMJ82474.1"/>
    </source>
</evidence>
<evidence type="ECO:0000256" key="1">
    <source>
        <dbReference type="SAM" id="MobiDB-lite"/>
    </source>
</evidence>
<feature type="transmembrane region" description="Helical" evidence="2">
    <location>
        <begin position="225"/>
        <end position="246"/>
    </location>
</feature>
<gene>
    <name evidence="3" type="ORF">SteCoe_16822</name>
</gene>
<comment type="caution">
    <text evidence="3">The sequence shown here is derived from an EMBL/GenBank/DDBJ whole genome shotgun (WGS) entry which is preliminary data.</text>
</comment>
<feature type="region of interest" description="Disordered" evidence="1">
    <location>
        <begin position="17"/>
        <end position="55"/>
    </location>
</feature>
<sequence>MVEVEVKVRDLDENDEEVVGYEKIEPPRMTLDPEEGKSEADYPRFSQAPGYDYEEPRESVMVTSPQKAIFQPVEERPPLNVTSIPIITDLVPQSQQKQIVSIDNSIPQSFKERIKAKKIPEDLTLNSFILLLLGSQNIFLLASAIFESLIYDLKLFTELRTLVETNWWSFFLSAVGVYAAIYLALTFFNARIRISASCFFLIMLSLTAEGVMIICLVPYLTLKYIVMSFIEVIIGIYLTAGLAQCMMDNYKAVLGRIVALIGVIMCTAIYLAFEAFYLTFTYANFDIGMMTACTIVVGTYMWFIVNEVDTYVDEMAGKDTILAGIFCSLMVIKSKIDFCMKIIIFPYYIYLIANTPKARPNEITRPLLVKDSAQPFAPSPSAPSAPIIELK</sequence>
<name>A0A1R2C0D9_9CILI</name>